<dbReference type="InterPro" id="IPR012337">
    <property type="entry name" value="RNaseH-like_sf"/>
</dbReference>
<dbReference type="Pfam" id="PF05380">
    <property type="entry name" value="Peptidase_A17"/>
    <property type="match status" value="1"/>
</dbReference>
<dbReference type="GO" id="GO:0003676">
    <property type="term" value="F:nucleic acid binding"/>
    <property type="evidence" value="ECO:0007669"/>
    <property type="project" value="InterPro"/>
</dbReference>
<feature type="domain" description="CCHC-type" evidence="4">
    <location>
        <begin position="327"/>
        <end position="341"/>
    </location>
</feature>
<dbReference type="InterPro" id="IPR008042">
    <property type="entry name" value="Retrotrans_Pao"/>
</dbReference>
<dbReference type="InterPro" id="IPR040676">
    <property type="entry name" value="DUF5641"/>
</dbReference>
<evidence type="ECO:0000313" key="5">
    <source>
        <dbReference type="EMBL" id="CAG2230269.1"/>
    </source>
</evidence>
<dbReference type="InterPro" id="IPR043502">
    <property type="entry name" value="DNA/RNA_pol_sf"/>
</dbReference>
<dbReference type="Proteomes" id="UP000683360">
    <property type="component" value="Unassembled WGS sequence"/>
</dbReference>
<evidence type="ECO:0000256" key="2">
    <source>
        <dbReference type="SAM" id="Coils"/>
    </source>
</evidence>
<feature type="region of interest" description="Disordered" evidence="3">
    <location>
        <begin position="241"/>
        <end position="271"/>
    </location>
</feature>
<evidence type="ECO:0000256" key="3">
    <source>
        <dbReference type="SAM" id="MobiDB-lite"/>
    </source>
</evidence>
<feature type="compositionally biased region" description="Basic and acidic residues" evidence="3">
    <location>
        <begin position="1501"/>
        <end position="1511"/>
    </location>
</feature>
<dbReference type="CDD" id="cd00303">
    <property type="entry name" value="retropepsin_like"/>
    <property type="match status" value="1"/>
</dbReference>
<dbReference type="Gene3D" id="2.40.70.10">
    <property type="entry name" value="Acid Proteases"/>
    <property type="match status" value="1"/>
</dbReference>
<dbReference type="GO" id="GO:0006259">
    <property type="term" value="P:DNA metabolic process"/>
    <property type="evidence" value="ECO:0007669"/>
    <property type="project" value="UniProtKB-ARBA"/>
</dbReference>
<dbReference type="Pfam" id="PF05585">
    <property type="entry name" value="DUF1758"/>
    <property type="match status" value="1"/>
</dbReference>
<dbReference type="Gene3D" id="4.10.60.10">
    <property type="entry name" value="Zinc finger, CCHC-type"/>
    <property type="match status" value="1"/>
</dbReference>
<keyword evidence="6" id="KW-1185">Reference proteome</keyword>
<keyword evidence="1" id="KW-0862">Zinc</keyword>
<feature type="coiled-coil region" evidence="2">
    <location>
        <begin position="44"/>
        <end position="75"/>
    </location>
</feature>
<dbReference type="SUPFAM" id="SSF53098">
    <property type="entry name" value="Ribonuclease H-like"/>
    <property type="match status" value="1"/>
</dbReference>
<sequence>MAVSYLKGLCTRYNNLLAKELDKSGDIIAQGIQDESVTTQLRQVLSAERRLKDFAAKLEDSMKEISLILEEKEDKEGEIVKFTKASEIYFKLLDGVTQRLDELKIFEEEIQDKITDTKKTESATDHKVEHLLQLQTQMQEQILQFQQLQLQELQRKSQPSTSASNQTTHLRRLYDDLERHLRSLDAMHQDVTQDVFISMITSKLPKEVLIQLEIQKGNNERWTVGKLRQFFNTYITAREAAESQSKETHTGPSSEEKQQSKIQSNNSNFQPRKHLSAEALMTIKPFGKNSGSGNSMVCRYCDGHHWSDECRKFSTIEDRKQKIKGSCYTCLKPGHVSRDCKFEKACYHCKQKKGHHRSLCPKKIPSQQKEVSHLADEMCEIASSEENVPENSLLSSGDIVLMQTAQTTVSNIKVNETEVVRLLMDSGSQGTYITENLTKRLNLKKKATEEITLVTFGADKPKTLRTQKVSLKIRLKDGVCMLIDANVVPKITGSILRRPLQMDVCENVKYLCNNLQLADTLPSCLESSTIEILIGNDYYLDIILPQKIEIQQGLYLLGSKLGWILTGRSQLSDEERENKMTMTVNGLLSITECCLHSTIDTCLQIKPSIEDFWKLETIGIQDCPYTSDDENTLSNFVTSLKMENGRYQVAWPWKEKLPELPENRELAYGRLKSLFQKMKNNPDLLNKYDEIIQDQCKKGIIEKVSNQCTTLDYHLDTYKNATAANIRENIYVDNVITGVDSTENAVTLYKEAKQIFSDASMNLREWASNSQKFLKCIPKEDQANREKLKVLGLTWTIKDDTLTVNSARNDNMFPITKREVLQRVASVFDPLGFFTPVTLRTKLFLQMLWNKKMEWDEQLTEEDIQQWKEISFDLDEIQEYHIPRAIGLPGTVTFRLLCFCDASTKAYASAVYLHQLREDNLCKIDLLFSKTRLVPNKKITLPRLELLAVVIGVRCIDFVKKQLKLPICETILWTDSQCVLHWIGSKKPLATFVDNRIKEIRQQQDIQFQYVYTKENPADIASRGTTVSLLKENSQWWHGPSWLTKHRTEWPSWDPHNISVDNQNSIESEYKVSKVLHEAKLLAGEGPDGETNSVGNSKSSVGYLLDIDCSRFSSFIRLIRVSAWVLRFVKRLNKETISGPLTAAELEHAKLLWIKSVQKQCFGEVMIAIKENKRHNLVSQLGLILDQENVIRCVGRLGAAQLSEGAKTPILLPKKNKVTELLIESMHRKNFHVGVSQTLSAMRQTYWIPQGRSEFKLASKTLEEAWNGVTVDSGVQTYMANEGIQWKFIVELAPWMGGFYERLIGIVKRCLRKTIGKLCLTNEQFRTLLAESEAVVNSRPLVYIGDDINSNIILTPAHFLTLNPKTGFPDHNEEDSTDPEYLPQISSAKKLLLTWKKGQKHLNMFWKTWRDEYLLSLRERTANKLRSGRIQSKTPAKVGDIVLIKENLPRGSWKIGRICQLVVSRDGQIRSGKVMLPNKKTLNRALNMLYPIECEELDEGLKNSDTEKDTELINDNTSTTRERTQRQAARTAMKKIQEQLES</sequence>
<proteinExistence type="predicted"/>
<name>A0A8S3T8Q3_MYTED</name>
<dbReference type="InterPro" id="IPR008737">
    <property type="entry name" value="DUF1758"/>
</dbReference>
<dbReference type="InterPro" id="IPR001878">
    <property type="entry name" value="Znf_CCHC"/>
</dbReference>
<dbReference type="OrthoDB" id="6118207at2759"/>
<dbReference type="GO" id="GO:0008270">
    <property type="term" value="F:zinc ion binding"/>
    <property type="evidence" value="ECO:0007669"/>
    <property type="project" value="UniProtKB-KW"/>
</dbReference>
<keyword evidence="1" id="KW-0863">Zinc-finger</keyword>
<feature type="region of interest" description="Disordered" evidence="3">
    <location>
        <begin position="1501"/>
        <end position="1542"/>
    </location>
</feature>
<dbReference type="SUPFAM" id="SSF56672">
    <property type="entry name" value="DNA/RNA polymerases"/>
    <property type="match status" value="1"/>
</dbReference>
<evidence type="ECO:0000256" key="1">
    <source>
        <dbReference type="PROSITE-ProRule" id="PRU00047"/>
    </source>
</evidence>
<reference evidence="5" key="1">
    <citation type="submission" date="2021-03" db="EMBL/GenBank/DDBJ databases">
        <authorList>
            <person name="Bekaert M."/>
        </authorList>
    </citation>
    <scope>NUCLEOTIDE SEQUENCE</scope>
</reference>
<dbReference type="InterPro" id="IPR036397">
    <property type="entry name" value="RNaseH_sf"/>
</dbReference>
<keyword evidence="2" id="KW-0175">Coiled coil</keyword>
<feature type="compositionally biased region" description="Basic and acidic residues" evidence="3">
    <location>
        <begin position="241"/>
        <end position="259"/>
    </location>
</feature>
<dbReference type="PROSITE" id="PS50158">
    <property type="entry name" value="ZF_CCHC"/>
    <property type="match status" value="1"/>
</dbReference>
<accession>A0A8S3T8Q3</accession>
<dbReference type="Gene3D" id="3.30.420.10">
    <property type="entry name" value="Ribonuclease H-like superfamily/Ribonuclease H"/>
    <property type="match status" value="1"/>
</dbReference>
<keyword evidence="1" id="KW-0479">Metal-binding</keyword>
<feature type="coiled-coil region" evidence="2">
    <location>
        <begin position="131"/>
        <end position="194"/>
    </location>
</feature>
<evidence type="ECO:0000259" key="4">
    <source>
        <dbReference type="PROSITE" id="PS50158"/>
    </source>
</evidence>
<dbReference type="PANTHER" id="PTHR47331">
    <property type="entry name" value="PHD-TYPE DOMAIN-CONTAINING PROTEIN"/>
    <property type="match status" value="1"/>
</dbReference>
<gene>
    <name evidence="5" type="ORF">MEDL_43108</name>
</gene>
<evidence type="ECO:0000313" key="6">
    <source>
        <dbReference type="Proteomes" id="UP000683360"/>
    </source>
</evidence>
<protein>
    <recommendedName>
        <fullName evidence="4">CCHC-type domain-containing protein</fullName>
    </recommendedName>
</protein>
<dbReference type="EMBL" id="CAJPWZ010002056">
    <property type="protein sequence ID" value="CAG2230269.1"/>
    <property type="molecule type" value="Genomic_DNA"/>
</dbReference>
<dbReference type="InterPro" id="IPR021109">
    <property type="entry name" value="Peptidase_aspartic_dom_sf"/>
</dbReference>
<organism evidence="5 6">
    <name type="scientific">Mytilus edulis</name>
    <name type="common">Blue mussel</name>
    <dbReference type="NCBI Taxonomy" id="6550"/>
    <lineage>
        <taxon>Eukaryota</taxon>
        <taxon>Metazoa</taxon>
        <taxon>Spiralia</taxon>
        <taxon>Lophotrochozoa</taxon>
        <taxon>Mollusca</taxon>
        <taxon>Bivalvia</taxon>
        <taxon>Autobranchia</taxon>
        <taxon>Pteriomorphia</taxon>
        <taxon>Mytilida</taxon>
        <taxon>Mytiloidea</taxon>
        <taxon>Mytilidae</taxon>
        <taxon>Mytilinae</taxon>
        <taxon>Mytilus</taxon>
    </lineage>
</organism>
<comment type="caution">
    <text evidence="5">The sequence shown here is derived from an EMBL/GenBank/DDBJ whole genome shotgun (WGS) entry which is preliminary data.</text>
</comment>
<dbReference type="SMART" id="SM00343">
    <property type="entry name" value="ZnF_C2HC"/>
    <property type="match status" value="3"/>
</dbReference>
<dbReference type="Pfam" id="PF18701">
    <property type="entry name" value="DUF5641"/>
    <property type="match status" value="1"/>
</dbReference>